<dbReference type="Proteomes" id="UP001165083">
    <property type="component" value="Unassembled WGS sequence"/>
</dbReference>
<evidence type="ECO:0000313" key="1">
    <source>
        <dbReference type="EMBL" id="GMF65640.1"/>
    </source>
</evidence>
<dbReference type="OrthoDB" id="100658at2759"/>
<proteinExistence type="predicted"/>
<accession>A0A9W6YI93</accession>
<organism evidence="1 2">
    <name type="scientific">Phytophthora lilii</name>
    <dbReference type="NCBI Taxonomy" id="2077276"/>
    <lineage>
        <taxon>Eukaryota</taxon>
        <taxon>Sar</taxon>
        <taxon>Stramenopiles</taxon>
        <taxon>Oomycota</taxon>
        <taxon>Peronosporomycetes</taxon>
        <taxon>Peronosporales</taxon>
        <taxon>Peronosporaceae</taxon>
        <taxon>Phytophthora</taxon>
    </lineage>
</organism>
<reference evidence="1" key="1">
    <citation type="submission" date="2023-04" db="EMBL/GenBank/DDBJ databases">
        <title>Phytophthora lilii NBRC 32176.</title>
        <authorList>
            <person name="Ichikawa N."/>
            <person name="Sato H."/>
            <person name="Tonouchi N."/>
        </authorList>
    </citation>
    <scope>NUCLEOTIDE SEQUENCE</scope>
    <source>
        <strain evidence="1">NBRC 32176</strain>
    </source>
</reference>
<sequence>MVLEVAVEKAATERPTFSTWPYPGTSPSLSALEDGYVSEEFGFSDGDGSDESKVVDFRYEPTTATQNPMTGSFVDFIDPSSPKENLSGDYDAREDYDHVPSSDSECEATAMPFAREVEITRLELPSSDATANIENRDVAEDQASLVNQDTAYYPHKMLLENPFSTRLRLELISSPTLRSTKHSIANYFTRFRSRIDKVDEREQLKRIA</sequence>
<keyword evidence="2" id="KW-1185">Reference proteome</keyword>
<comment type="caution">
    <text evidence="1">The sequence shown here is derived from an EMBL/GenBank/DDBJ whole genome shotgun (WGS) entry which is preliminary data.</text>
</comment>
<dbReference type="AlphaFoldDB" id="A0A9W6YI93"/>
<protein>
    <submittedName>
        <fullName evidence="1">Unnamed protein product</fullName>
    </submittedName>
</protein>
<name>A0A9W6YI93_9STRA</name>
<evidence type="ECO:0000313" key="2">
    <source>
        <dbReference type="Proteomes" id="UP001165083"/>
    </source>
</evidence>
<gene>
    <name evidence="1" type="ORF">Plil01_001827000</name>
</gene>
<dbReference type="EMBL" id="BSXW01012488">
    <property type="protein sequence ID" value="GMF65640.1"/>
    <property type="molecule type" value="Genomic_DNA"/>
</dbReference>